<dbReference type="InterPro" id="IPR013237">
    <property type="entry name" value="Phage_T7_Gp4_N"/>
</dbReference>
<dbReference type="InterPro" id="IPR034154">
    <property type="entry name" value="TOPRIM_DnaG/twinkle"/>
</dbReference>
<dbReference type="RefSeq" id="WP_147156260.1">
    <property type="nucleotide sequence ID" value="NZ_BKAJ01000190.1"/>
</dbReference>
<gene>
    <name evidence="2" type="ORF">RSO01_80990</name>
</gene>
<dbReference type="CDD" id="cd01029">
    <property type="entry name" value="TOPRIM_primases"/>
    <property type="match status" value="1"/>
</dbReference>
<accession>A0A512NPR5</accession>
<dbReference type="Pfam" id="PF23639">
    <property type="entry name" value="DUF7146"/>
    <property type="match status" value="1"/>
</dbReference>
<dbReference type="SUPFAM" id="SSF57783">
    <property type="entry name" value="Zinc beta-ribbon"/>
    <property type="match status" value="1"/>
</dbReference>
<comment type="caution">
    <text evidence="2">The sequence shown here is derived from an EMBL/GenBank/DDBJ whole genome shotgun (WGS) entry which is preliminary data.</text>
</comment>
<evidence type="ECO:0000259" key="1">
    <source>
        <dbReference type="SMART" id="SM00778"/>
    </source>
</evidence>
<organism evidence="2 3">
    <name type="scientific">Reyranella soli</name>
    <dbReference type="NCBI Taxonomy" id="1230389"/>
    <lineage>
        <taxon>Bacteria</taxon>
        <taxon>Pseudomonadati</taxon>
        <taxon>Pseudomonadota</taxon>
        <taxon>Alphaproteobacteria</taxon>
        <taxon>Hyphomicrobiales</taxon>
        <taxon>Reyranellaceae</taxon>
        <taxon>Reyranella</taxon>
    </lineage>
</organism>
<keyword evidence="3" id="KW-1185">Reference proteome</keyword>
<evidence type="ECO:0000313" key="3">
    <source>
        <dbReference type="Proteomes" id="UP000321058"/>
    </source>
</evidence>
<feature type="domain" description="DNA primase/helicase Gp4 N-terminal Bacteriophage T7-like" evidence="1">
    <location>
        <begin position="28"/>
        <end position="64"/>
    </location>
</feature>
<proteinExistence type="predicted"/>
<dbReference type="AlphaFoldDB" id="A0A512NPR5"/>
<dbReference type="Pfam" id="PF08273">
    <property type="entry name" value="Zn_Ribbon_Prim"/>
    <property type="match status" value="1"/>
</dbReference>
<dbReference type="InterPro" id="IPR055570">
    <property type="entry name" value="DUF7146"/>
</dbReference>
<dbReference type="Proteomes" id="UP000321058">
    <property type="component" value="Unassembled WGS sequence"/>
</dbReference>
<dbReference type="SMART" id="SM00778">
    <property type="entry name" value="Prim_Zn_Ribbon"/>
    <property type="match status" value="1"/>
</dbReference>
<name>A0A512NPR5_9HYPH</name>
<dbReference type="GO" id="GO:0008270">
    <property type="term" value="F:zinc ion binding"/>
    <property type="evidence" value="ECO:0007669"/>
    <property type="project" value="InterPro"/>
</dbReference>
<dbReference type="OrthoDB" id="9811157at2"/>
<dbReference type="InterPro" id="IPR006171">
    <property type="entry name" value="TOPRIM_dom"/>
</dbReference>
<sequence length="303" mass="33565">MNNTAYRARGHWREILPVLGVDERFLTSRHGPCPICGGRDRFRFTNKDSDGWYFCNQCGPGSGILLLRRLHSWDHAEACRQVDRVLNAGANRRPAANVKAARSNASRQSAIERLLRLANKPEIVSAYLAKRAIAASSPLLRGHPACDYYDQDRGLVGRFPAVVAPVVAPDGKLISAHRIYLADLDPRKKNMEVIGTLNGAAVRLYEVDDEMGIGEGIETCLAAYQLFGIPMWAALTAYGIETFEPPPGLQRLHIFGDNDSNFTGQCATFRLAKRLASTLKILVNIPPEADTDWNDVLRQQVRG</sequence>
<reference evidence="2 3" key="1">
    <citation type="submission" date="2019-07" db="EMBL/GenBank/DDBJ databases">
        <title>Whole genome shotgun sequence of Reyranella soli NBRC 108950.</title>
        <authorList>
            <person name="Hosoyama A."/>
            <person name="Uohara A."/>
            <person name="Ohji S."/>
            <person name="Ichikawa N."/>
        </authorList>
    </citation>
    <scope>NUCLEOTIDE SEQUENCE [LARGE SCALE GENOMIC DNA]</scope>
    <source>
        <strain evidence="2 3">NBRC 108950</strain>
    </source>
</reference>
<evidence type="ECO:0000313" key="2">
    <source>
        <dbReference type="EMBL" id="GEP60933.1"/>
    </source>
</evidence>
<dbReference type="EMBL" id="BKAJ01000190">
    <property type="protein sequence ID" value="GEP60933.1"/>
    <property type="molecule type" value="Genomic_DNA"/>
</dbReference>
<dbReference type="GO" id="GO:0004386">
    <property type="term" value="F:helicase activity"/>
    <property type="evidence" value="ECO:0007669"/>
    <property type="project" value="InterPro"/>
</dbReference>
<dbReference type="Pfam" id="PF13362">
    <property type="entry name" value="Toprim_3"/>
    <property type="match status" value="1"/>
</dbReference>
<protein>
    <recommendedName>
        <fullName evidence="1">DNA primase/helicase Gp4 N-terminal Bacteriophage T7-like domain-containing protein</fullName>
    </recommendedName>
</protein>